<dbReference type="RefSeq" id="XP_053028497.1">
    <property type="nucleotide sequence ID" value="XM_053164540.1"/>
</dbReference>
<sequence length="66" mass="7420">MIALSRSTAPSTTLALREEVCDLKKVGILAIKVFKLAPANVKDRTQNHSHFCCSYFNKIMTRKPLL</sequence>
<dbReference type="EMBL" id="CP110437">
    <property type="protein sequence ID" value="WAQ92942.1"/>
    <property type="molecule type" value="Genomic_DNA"/>
</dbReference>
<dbReference type="InterPro" id="IPR038071">
    <property type="entry name" value="UROD/MetE-like_sf"/>
</dbReference>
<protein>
    <submittedName>
        <fullName evidence="1">Uncharacterized protein</fullName>
    </submittedName>
</protein>
<evidence type="ECO:0000313" key="1">
    <source>
        <dbReference type="EMBL" id="WAQ92942.1"/>
    </source>
</evidence>
<dbReference type="Proteomes" id="UP001164743">
    <property type="component" value="Chromosome 17A"/>
</dbReference>
<reference evidence="1" key="1">
    <citation type="submission" date="2022-10" db="EMBL/GenBank/DDBJ databases">
        <title>Puccinia triticina Genome sequencing and assembly.</title>
        <authorList>
            <person name="Li C."/>
        </authorList>
    </citation>
    <scope>NUCLEOTIDE SEQUENCE</scope>
    <source>
        <strain evidence="1">Pt15</strain>
    </source>
</reference>
<dbReference type="GeneID" id="77805435"/>
<accession>A0ABY7D9G7</accession>
<dbReference type="Gene3D" id="3.20.20.210">
    <property type="match status" value="1"/>
</dbReference>
<gene>
    <name evidence="1" type="ORF">PtA15_17A424</name>
</gene>
<keyword evidence="2" id="KW-1185">Reference proteome</keyword>
<name>A0ABY7D9G7_9BASI</name>
<proteinExistence type="predicted"/>
<organism evidence="1 2">
    <name type="scientific">Puccinia triticina</name>
    <dbReference type="NCBI Taxonomy" id="208348"/>
    <lineage>
        <taxon>Eukaryota</taxon>
        <taxon>Fungi</taxon>
        <taxon>Dikarya</taxon>
        <taxon>Basidiomycota</taxon>
        <taxon>Pucciniomycotina</taxon>
        <taxon>Pucciniomycetes</taxon>
        <taxon>Pucciniales</taxon>
        <taxon>Pucciniaceae</taxon>
        <taxon>Puccinia</taxon>
    </lineage>
</organism>
<evidence type="ECO:0000313" key="2">
    <source>
        <dbReference type="Proteomes" id="UP001164743"/>
    </source>
</evidence>